<feature type="domain" description="Amidase" evidence="2">
    <location>
        <begin position="333"/>
        <end position="450"/>
    </location>
</feature>
<evidence type="ECO:0000313" key="3">
    <source>
        <dbReference type="EMBL" id="TDW23437.1"/>
    </source>
</evidence>
<dbReference type="PANTHER" id="PTHR11895">
    <property type="entry name" value="TRANSAMIDASE"/>
    <property type="match status" value="1"/>
</dbReference>
<reference evidence="3 4" key="1">
    <citation type="submission" date="2019-03" db="EMBL/GenBank/DDBJ databases">
        <title>Genomic Encyclopedia of Type Strains, Phase III (KMG-III): the genomes of soil and plant-associated and newly described type strains.</title>
        <authorList>
            <person name="Whitman W."/>
        </authorList>
    </citation>
    <scope>NUCLEOTIDE SEQUENCE [LARGE SCALE GENOMIC DNA]</scope>
    <source>
        <strain evidence="3 4">VKM Ac-2570</strain>
    </source>
</reference>
<dbReference type="Proteomes" id="UP000295447">
    <property type="component" value="Unassembled WGS sequence"/>
</dbReference>
<dbReference type="Pfam" id="PF01425">
    <property type="entry name" value="Amidase"/>
    <property type="match status" value="2"/>
</dbReference>
<accession>A0A4R7ZZ01</accession>
<keyword evidence="4" id="KW-1185">Reference proteome</keyword>
<evidence type="ECO:0000313" key="4">
    <source>
        <dbReference type="Proteomes" id="UP000295447"/>
    </source>
</evidence>
<dbReference type="GO" id="GO:0003824">
    <property type="term" value="F:catalytic activity"/>
    <property type="evidence" value="ECO:0007669"/>
    <property type="project" value="InterPro"/>
</dbReference>
<evidence type="ECO:0000259" key="2">
    <source>
        <dbReference type="Pfam" id="PF01425"/>
    </source>
</evidence>
<dbReference type="InterPro" id="IPR036928">
    <property type="entry name" value="AS_sf"/>
</dbReference>
<dbReference type="InterPro" id="IPR023631">
    <property type="entry name" value="Amidase_dom"/>
</dbReference>
<dbReference type="RefSeq" id="WP_134118045.1">
    <property type="nucleotide sequence ID" value="NZ_SODF01000001.1"/>
</dbReference>
<dbReference type="OrthoDB" id="9811471at2"/>
<feature type="domain" description="Amidase" evidence="2">
    <location>
        <begin position="21"/>
        <end position="323"/>
    </location>
</feature>
<dbReference type="PANTHER" id="PTHR11895:SF7">
    <property type="entry name" value="GLUTAMYL-TRNA(GLN) AMIDOTRANSFERASE SUBUNIT A, MITOCHONDRIAL"/>
    <property type="match status" value="1"/>
</dbReference>
<dbReference type="InterPro" id="IPR000120">
    <property type="entry name" value="Amidase"/>
</dbReference>
<name>A0A4R7ZZ01_9ACTN</name>
<protein>
    <submittedName>
        <fullName evidence="3">Amidase</fullName>
    </submittedName>
</protein>
<dbReference type="EMBL" id="SODF01000001">
    <property type="protein sequence ID" value="TDW23437.1"/>
    <property type="molecule type" value="Genomic_DNA"/>
</dbReference>
<comment type="similarity">
    <text evidence="1">Belongs to the amidase family.</text>
</comment>
<dbReference type="SUPFAM" id="SSF75304">
    <property type="entry name" value="Amidase signature (AS) enzymes"/>
    <property type="match status" value="1"/>
</dbReference>
<proteinExistence type="inferred from homology"/>
<dbReference type="AlphaFoldDB" id="A0A4R7ZZ01"/>
<gene>
    <name evidence="3" type="ORF">EV650_2291</name>
</gene>
<dbReference type="Gene3D" id="3.90.1300.10">
    <property type="entry name" value="Amidase signature (AS) domain"/>
    <property type="match status" value="1"/>
</dbReference>
<sequence>MMMTTAEVAERIRTRQVTSREVAEQMLARIAADTEVNAVVEVRPEYALAAADEADAALERADAAVGAAVGASVGAGVGGRRGVGPLHGVPVTVKDCFDVAGMHTTWGNPAFAEYVAERDAAVVERLQQAGAIVVGKSNVHAMLADFGQTVNEVYGRTNNPADLGRTPGGSSGGAAAALAAGLTYLEYGSDLVGSIRLPAAYCGVYGLKPTNGLVLQRGFQVPGTPYLPSELPNLSTIGPLARSANDLRIALRATAGPDAPYAGQLRAEAPYSWELGPPRHRELKDFRVGVVTDHPAAPVSSEVGDALSGAVDRLARSGAKVVEGWPDGVEPGEQAEEFGRQVGVFFALHGGEPGSMTVDELVAAERGRMIARTKWQRYFEDVDVFLCPTSFTVAFPHGSTTIDGQPYDAQVFWIAHASLTGHPALSMPIGRTADGLPVGGQVIGPWHEDDTAITFAELLADQLRAG</sequence>
<comment type="caution">
    <text evidence="3">The sequence shown here is derived from an EMBL/GenBank/DDBJ whole genome shotgun (WGS) entry which is preliminary data.</text>
</comment>
<evidence type="ECO:0000256" key="1">
    <source>
        <dbReference type="ARBA" id="ARBA00009199"/>
    </source>
</evidence>
<organism evidence="3 4">
    <name type="scientific">Kribbella kalugense</name>
    <dbReference type="NCBI Taxonomy" id="2512221"/>
    <lineage>
        <taxon>Bacteria</taxon>
        <taxon>Bacillati</taxon>
        <taxon>Actinomycetota</taxon>
        <taxon>Actinomycetes</taxon>
        <taxon>Propionibacteriales</taxon>
        <taxon>Kribbellaceae</taxon>
        <taxon>Kribbella</taxon>
    </lineage>
</organism>